<comment type="similarity">
    <text evidence="1">Belongs to the hemerythrin family.</text>
</comment>
<dbReference type="PANTHER" id="PTHR37164">
    <property type="entry name" value="BACTERIOHEMERYTHRIN"/>
    <property type="match status" value="1"/>
</dbReference>
<dbReference type="PANTHER" id="PTHR37164:SF1">
    <property type="entry name" value="BACTERIOHEMERYTHRIN"/>
    <property type="match status" value="1"/>
</dbReference>
<dbReference type="CDD" id="cd12107">
    <property type="entry name" value="Hemerythrin"/>
    <property type="match status" value="1"/>
</dbReference>
<evidence type="ECO:0000256" key="2">
    <source>
        <dbReference type="ARBA" id="ARBA00022723"/>
    </source>
</evidence>
<keyword evidence="6" id="KW-1185">Reference proteome</keyword>
<dbReference type="RefSeq" id="WP_132872382.1">
    <property type="nucleotide sequence ID" value="NZ_SMGG01000003.1"/>
</dbReference>
<dbReference type="InterPro" id="IPR012827">
    <property type="entry name" value="Hemerythrin_metal-bd"/>
</dbReference>
<gene>
    <name evidence="5" type="ORF">C8D98_0901</name>
</gene>
<dbReference type="Pfam" id="PF01814">
    <property type="entry name" value="Hemerythrin"/>
    <property type="match status" value="1"/>
</dbReference>
<dbReference type="InterPro" id="IPR050669">
    <property type="entry name" value="Hemerythrin"/>
</dbReference>
<comment type="caution">
    <text evidence="5">The sequence shown here is derived from an EMBL/GenBank/DDBJ whole genome shotgun (WGS) entry which is preliminary data.</text>
</comment>
<evidence type="ECO:0000256" key="1">
    <source>
        <dbReference type="ARBA" id="ARBA00010587"/>
    </source>
</evidence>
<evidence type="ECO:0000313" key="6">
    <source>
        <dbReference type="Proteomes" id="UP000294614"/>
    </source>
</evidence>
<dbReference type="GO" id="GO:0046872">
    <property type="term" value="F:metal ion binding"/>
    <property type="evidence" value="ECO:0007669"/>
    <property type="project" value="UniProtKB-KW"/>
</dbReference>
<proteinExistence type="inferred from homology"/>
<dbReference type="Gene3D" id="1.20.120.50">
    <property type="entry name" value="Hemerythrin-like"/>
    <property type="match status" value="1"/>
</dbReference>
<evidence type="ECO:0000313" key="5">
    <source>
        <dbReference type="EMBL" id="TCK62375.1"/>
    </source>
</evidence>
<protein>
    <submittedName>
        <fullName evidence="5">Hemerythrin-like metal-binding protein</fullName>
    </submittedName>
</protein>
<dbReference type="OrthoDB" id="9797092at2"/>
<name>A0A4R1KCU7_9BACT</name>
<evidence type="ECO:0000256" key="3">
    <source>
        <dbReference type="ARBA" id="ARBA00023004"/>
    </source>
</evidence>
<dbReference type="SUPFAM" id="SSF47188">
    <property type="entry name" value="Hemerythrin-like"/>
    <property type="match status" value="1"/>
</dbReference>
<reference evidence="5 6" key="1">
    <citation type="submission" date="2019-03" db="EMBL/GenBank/DDBJ databases">
        <title>Genomic Encyclopedia of Type Strains, Phase IV (KMG-IV): sequencing the most valuable type-strain genomes for metagenomic binning, comparative biology and taxonomic classification.</title>
        <authorList>
            <person name="Goeker M."/>
        </authorList>
    </citation>
    <scope>NUCLEOTIDE SEQUENCE [LARGE SCALE GENOMIC DNA]</scope>
    <source>
        <strain evidence="5 6">DSM 24984</strain>
    </source>
</reference>
<accession>A0A4R1KCU7</accession>
<dbReference type="EMBL" id="SMGG01000003">
    <property type="protein sequence ID" value="TCK62375.1"/>
    <property type="molecule type" value="Genomic_DNA"/>
</dbReference>
<feature type="domain" description="Hemerythrin-like" evidence="4">
    <location>
        <begin position="20"/>
        <end position="126"/>
    </location>
</feature>
<keyword evidence="2" id="KW-0479">Metal-binding</keyword>
<sequence length="139" mass="16041">MASFGEEFCCGIAFMDNGTKKFISELNKLSHAMKTGEGRQHVVFALDYLAEYTEKHLKDEEKVMIKYRFHDIENHAVQHDELRTELSKVIGEYAKRGADHAFPLLIQRLMADWLSRHISKSDKILGDYFIAMVNKSKTS</sequence>
<dbReference type="AlphaFoldDB" id="A0A4R1KCU7"/>
<dbReference type="NCBIfam" id="TIGR02481">
    <property type="entry name" value="hemeryth_dom"/>
    <property type="match status" value="1"/>
</dbReference>
<organism evidence="5 6">
    <name type="scientific">Seleniivibrio woodruffii</name>
    <dbReference type="NCBI Taxonomy" id="1078050"/>
    <lineage>
        <taxon>Bacteria</taxon>
        <taxon>Pseudomonadati</taxon>
        <taxon>Deferribacterota</taxon>
        <taxon>Deferribacteres</taxon>
        <taxon>Deferribacterales</taxon>
        <taxon>Geovibrionaceae</taxon>
        <taxon>Seleniivibrio</taxon>
    </lineage>
</organism>
<dbReference type="Proteomes" id="UP000294614">
    <property type="component" value="Unassembled WGS sequence"/>
</dbReference>
<dbReference type="InterPro" id="IPR012312">
    <property type="entry name" value="Hemerythrin-like"/>
</dbReference>
<evidence type="ECO:0000259" key="4">
    <source>
        <dbReference type="Pfam" id="PF01814"/>
    </source>
</evidence>
<dbReference type="InterPro" id="IPR035938">
    <property type="entry name" value="Hemerythrin-like_sf"/>
</dbReference>
<keyword evidence="3" id="KW-0408">Iron</keyword>